<accession>A0A318HJP3</accession>
<evidence type="ECO:0000313" key="8">
    <source>
        <dbReference type="EMBL" id="PXX10418.1"/>
    </source>
</evidence>
<keyword evidence="9" id="KW-1185">Reference proteome</keyword>
<gene>
    <name evidence="8" type="ORF">C8E89_104216</name>
</gene>
<comment type="caution">
    <text evidence="8">The sequence shown here is derived from an EMBL/GenBank/DDBJ whole genome shotgun (WGS) entry which is preliminary data.</text>
</comment>
<feature type="transmembrane region" description="Helical" evidence="6">
    <location>
        <begin position="397"/>
        <end position="421"/>
    </location>
</feature>
<evidence type="ECO:0000256" key="4">
    <source>
        <dbReference type="ARBA" id="ARBA00022989"/>
    </source>
</evidence>
<evidence type="ECO:0000256" key="2">
    <source>
        <dbReference type="ARBA" id="ARBA00022475"/>
    </source>
</evidence>
<dbReference type="GO" id="GO:0005886">
    <property type="term" value="C:plasma membrane"/>
    <property type="evidence" value="ECO:0007669"/>
    <property type="project" value="UniProtKB-SubCell"/>
</dbReference>
<dbReference type="PANTHER" id="PTHR30619:SF7">
    <property type="entry name" value="BETA-LACTAMASE DOMAIN PROTEIN"/>
    <property type="match status" value="1"/>
</dbReference>
<dbReference type="RefSeq" id="WP_110315653.1">
    <property type="nucleotide sequence ID" value="NZ_QJJU01000004.1"/>
</dbReference>
<evidence type="ECO:0000256" key="1">
    <source>
        <dbReference type="ARBA" id="ARBA00004651"/>
    </source>
</evidence>
<evidence type="ECO:0000256" key="3">
    <source>
        <dbReference type="ARBA" id="ARBA00022692"/>
    </source>
</evidence>
<feature type="transmembrane region" description="Helical" evidence="6">
    <location>
        <begin position="246"/>
        <end position="268"/>
    </location>
</feature>
<evidence type="ECO:0000259" key="7">
    <source>
        <dbReference type="Pfam" id="PF03772"/>
    </source>
</evidence>
<feature type="transmembrane region" description="Helical" evidence="6">
    <location>
        <begin position="338"/>
        <end position="358"/>
    </location>
</feature>
<dbReference type="NCBIfam" id="TIGR00360">
    <property type="entry name" value="ComEC_N-term"/>
    <property type="match status" value="1"/>
</dbReference>
<evidence type="ECO:0000313" key="9">
    <source>
        <dbReference type="Proteomes" id="UP000247781"/>
    </source>
</evidence>
<dbReference type="InterPro" id="IPR004477">
    <property type="entry name" value="ComEC_N"/>
</dbReference>
<dbReference type="InterPro" id="IPR052159">
    <property type="entry name" value="Competence_DNA_uptake"/>
</dbReference>
<evidence type="ECO:0000256" key="5">
    <source>
        <dbReference type="ARBA" id="ARBA00023136"/>
    </source>
</evidence>
<name>A0A318HJP3_9MYCO</name>
<dbReference type="Pfam" id="PF03772">
    <property type="entry name" value="Competence"/>
    <property type="match status" value="1"/>
</dbReference>
<dbReference type="Proteomes" id="UP000247781">
    <property type="component" value="Unassembled WGS sequence"/>
</dbReference>
<feature type="transmembrane region" description="Helical" evidence="6">
    <location>
        <begin position="370"/>
        <end position="391"/>
    </location>
</feature>
<dbReference type="AlphaFoldDB" id="A0A318HJP3"/>
<feature type="domain" description="ComEC/Rec2-related protein" evidence="7">
    <location>
        <begin position="222"/>
        <end position="486"/>
    </location>
</feature>
<keyword evidence="5 6" id="KW-0472">Membrane</keyword>
<proteinExistence type="predicted"/>
<keyword evidence="2" id="KW-1003">Cell membrane</keyword>
<keyword evidence="4 6" id="KW-1133">Transmembrane helix</keyword>
<feature type="transmembrane region" description="Helical" evidence="6">
    <location>
        <begin position="316"/>
        <end position="332"/>
    </location>
</feature>
<dbReference type="EMBL" id="QJJU01000004">
    <property type="protein sequence ID" value="PXX10418.1"/>
    <property type="molecule type" value="Genomic_DNA"/>
</dbReference>
<reference evidence="8 9" key="2">
    <citation type="submission" date="2018-06" db="EMBL/GenBank/DDBJ databases">
        <title>Sequencing of bacterial isolates from soil warming experiment in Harvard Forest, Massachusetts, USA.</title>
        <authorList>
            <person name="Deangelis K.PhD."/>
        </authorList>
    </citation>
    <scope>NUCLEOTIDE SEQUENCE [LARGE SCALE GENOMIC DNA]</scope>
    <source>
        <strain evidence="8 9">GAS496</strain>
    </source>
</reference>
<comment type="subcellular location">
    <subcellularLocation>
        <location evidence="1">Cell membrane</location>
        <topology evidence="1">Multi-pass membrane protein</topology>
    </subcellularLocation>
</comment>
<feature type="transmembrane region" description="Helical" evidence="6">
    <location>
        <begin position="37"/>
        <end position="54"/>
    </location>
</feature>
<protein>
    <submittedName>
        <fullName evidence="8">Competence protein ComEC</fullName>
    </submittedName>
</protein>
<dbReference type="OrthoDB" id="7177610at2"/>
<keyword evidence="3 6" id="KW-0812">Transmembrane</keyword>
<feature type="transmembrane region" description="Helical" evidence="6">
    <location>
        <begin position="66"/>
        <end position="87"/>
    </location>
</feature>
<feature type="transmembrane region" description="Helical" evidence="6">
    <location>
        <begin position="274"/>
        <end position="295"/>
    </location>
</feature>
<dbReference type="PANTHER" id="PTHR30619">
    <property type="entry name" value="DNA INTERNALIZATION/COMPETENCE PROTEIN COMEC/REC2"/>
    <property type="match status" value="1"/>
</dbReference>
<organism evidence="8 9">
    <name type="scientific">Mycolicibacterium moriokaense</name>
    <dbReference type="NCBI Taxonomy" id="39691"/>
    <lineage>
        <taxon>Bacteria</taxon>
        <taxon>Bacillati</taxon>
        <taxon>Actinomycetota</taxon>
        <taxon>Actinomycetes</taxon>
        <taxon>Mycobacteriales</taxon>
        <taxon>Mycobacteriaceae</taxon>
        <taxon>Mycolicibacterium</taxon>
    </lineage>
</organism>
<feature type="transmembrane region" description="Helical" evidence="6">
    <location>
        <begin position="465"/>
        <end position="483"/>
    </location>
</feature>
<sequence length="511" mass="51964">MTPVDGGARLDLRLVPAALTSWAVTAAGILWPVGGSVAAVAFAVVATTAIGWWGSGRRESGVDVGAVATGAVAVAVVGAGLGVAVGLRVGELHHHPIVQRYGTVTSVVVSPTETPRSLGGGRMMFRGSLQRVGESEISGRVVVFTRGVEFAELTAGRPASFRARIGRPTRRDLTVAVLTATGEPRLGEAARIDRVAQDVRRGFADAARVALPADQAAILPALVLGDTSTLTAQTIAEFRASGLTHLTAVSGANVTIVCGAVLMTAALFGPRLAVALAALALVAFVVVVQPSASVLRAAVMGGITLLAVVSHRRRQAIPVLSASVIVLMIAAPELAVDVGFALSVSATAALVVIAPVWSRRLVGRGWPKPLADAVSVAVAAQLVTAPLIAGISGTFSVVSVVANLAVAAVIPPITVVGTAAATLCPLWPSGAQLLIRFTGPELWWLLRVARWAAGVPGASIGVPSGLLGVVCIAVAGIAAVLAWRWRWVRVATAAGAVCLLAWTVSEAVGRP</sequence>
<feature type="transmembrane region" description="Helical" evidence="6">
    <location>
        <begin position="490"/>
        <end position="508"/>
    </location>
</feature>
<evidence type="ECO:0000256" key="6">
    <source>
        <dbReference type="SAM" id="Phobius"/>
    </source>
</evidence>
<reference evidence="9" key="1">
    <citation type="submission" date="2018-05" db="EMBL/GenBank/DDBJ databases">
        <authorList>
            <person name="Deangelis K."/>
            <person name="Huntemann M."/>
            <person name="Clum A."/>
            <person name="Pillay M."/>
            <person name="Palaniappan K."/>
            <person name="Varghese N."/>
            <person name="Mikhailova N."/>
            <person name="Stamatis D."/>
            <person name="Reddy T."/>
            <person name="Daum C."/>
            <person name="Shapiro N."/>
            <person name="Ivanova N."/>
            <person name="Kyrpides N."/>
            <person name="Woyke T."/>
        </authorList>
    </citation>
    <scope>NUCLEOTIDE SEQUENCE [LARGE SCALE GENOMIC DNA]</scope>
    <source>
        <strain evidence="9">GAS496</strain>
    </source>
</reference>